<proteinExistence type="predicted"/>
<accession>A0A6A6SW79</accession>
<evidence type="ECO:0000313" key="4">
    <source>
        <dbReference type="Proteomes" id="UP000799324"/>
    </source>
</evidence>
<feature type="chain" id="PRO_5025642983" description="Lipocalin-like domain-containing protein" evidence="1">
    <location>
        <begin position="27"/>
        <end position="158"/>
    </location>
</feature>
<dbReference type="EMBL" id="MU004454">
    <property type="protein sequence ID" value="KAF2650454.1"/>
    <property type="molecule type" value="Genomic_DNA"/>
</dbReference>
<dbReference type="Proteomes" id="UP000799324">
    <property type="component" value="Unassembled WGS sequence"/>
</dbReference>
<reference evidence="3" key="1">
    <citation type="journal article" date="2020" name="Stud. Mycol.">
        <title>101 Dothideomycetes genomes: a test case for predicting lifestyles and emergence of pathogens.</title>
        <authorList>
            <person name="Haridas S."/>
            <person name="Albert R."/>
            <person name="Binder M."/>
            <person name="Bloem J."/>
            <person name="Labutti K."/>
            <person name="Salamov A."/>
            <person name="Andreopoulos B."/>
            <person name="Baker S."/>
            <person name="Barry K."/>
            <person name="Bills G."/>
            <person name="Bluhm B."/>
            <person name="Cannon C."/>
            <person name="Castanera R."/>
            <person name="Culley D."/>
            <person name="Daum C."/>
            <person name="Ezra D."/>
            <person name="Gonzalez J."/>
            <person name="Henrissat B."/>
            <person name="Kuo A."/>
            <person name="Liang C."/>
            <person name="Lipzen A."/>
            <person name="Lutzoni F."/>
            <person name="Magnuson J."/>
            <person name="Mondo S."/>
            <person name="Nolan M."/>
            <person name="Ohm R."/>
            <person name="Pangilinan J."/>
            <person name="Park H.-J."/>
            <person name="Ramirez L."/>
            <person name="Alfaro M."/>
            <person name="Sun H."/>
            <person name="Tritt A."/>
            <person name="Yoshinaga Y."/>
            <person name="Zwiers L.-H."/>
            <person name="Turgeon B."/>
            <person name="Goodwin S."/>
            <person name="Spatafora J."/>
            <person name="Crous P."/>
            <person name="Grigoriev I."/>
        </authorList>
    </citation>
    <scope>NUCLEOTIDE SEQUENCE</scope>
    <source>
        <strain evidence="3">CBS 122681</strain>
    </source>
</reference>
<feature type="domain" description="Lipocalin-like" evidence="2">
    <location>
        <begin position="13"/>
        <end position="155"/>
    </location>
</feature>
<evidence type="ECO:0000256" key="1">
    <source>
        <dbReference type="SAM" id="SignalP"/>
    </source>
</evidence>
<evidence type="ECO:0000259" key="2">
    <source>
        <dbReference type="Pfam" id="PF13924"/>
    </source>
</evidence>
<feature type="signal peptide" evidence="1">
    <location>
        <begin position="1"/>
        <end position="26"/>
    </location>
</feature>
<protein>
    <recommendedName>
        <fullName evidence="2">Lipocalin-like domain-containing protein</fullName>
    </recommendedName>
</protein>
<dbReference type="AlphaFoldDB" id="A0A6A6SW79"/>
<organism evidence="3 4">
    <name type="scientific">Lophiostoma macrostomum CBS 122681</name>
    <dbReference type="NCBI Taxonomy" id="1314788"/>
    <lineage>
        <taxon>Eukaryota</taxon>
        <taxon>Fungi</taxon>
        <taxon>Dikarya</taxon>
        <taxon>Ascomycota</taxon>
        <taxon>Pezizomycotina</taxon>
        <taxon>Dothideomycetes</taxon>
        <taxon>Pleosporomycetidae</taxon>
        <taxon>Pleosporales</taxon>
        <taxon>Lophiostomataceae</taxon>
        <taxon>Lophiostoma</taxon>
    </lineage>
</organism>
<dbReference type="Pfam" id="PF13924">
    <property type="entry name" value="Lipocalin_5"/>
    <property type="match status" value="1"/>
</dbReference>
<sequence length="158" mass="17361">MTPPAQIVQLLAGAWTLLNMTNICSSSNNSTSSYGLHPTGQIIYTPSFYMSANIMSTTPADRPANITYPSKDTDTDHDWAQVGKHTMSYAGPFSVTWGNETNGELVHGPLTFSAAPGWFGTPQKRNYTIYEGGKVLNLWTVNKDTGVVARLWWRKLGT</sequence>
<evidence type="ECO:0000313" key="3">
    <source>
        <dbReference type="EMBL" id="KAF2650454.1"/>
    </source>
</evidence>
<keyword evidence="4" id="KW-1185">Reference proteome</keyword>
<name>A0A6A6SW79_9PLEO</name>
<dbReference type="InterPro" id="IPR024311">
    <property type="entry name" value="Lipocalin-like"/>
</dbReference>
<gene>
    <name evidence="3" type="ORF">K491DRAFT_707554</name>
</gene>
<keyword evidence="1" id="KW-0732">Signal</keyword>
<dbReference type="OrthoDB" id="3904217at2759"/>